<dbReference type="Pfam" id="PF10026">
    <property type="entry name" value="DUF2268"/>
    <property type="match status" value="1"/>
</dbReference>
<dbReference type="RefSeq" id="WP_223705790.1">
    <property type="nucleotide sequence ID" value="NZ_JAINUY010000003.1"/>
</dbReference>
<dbReference type="Proteomes" id="UP001139366">
    <property type="component" value="Unassembled WGS sequence"/>
</dbReference>
<keyword evidence="3" id="KW-1185">Reference proteome</keyword>
<organism evidence="2 3">
    <name type="scientific">Flavobacterium potami</name>
    <dbReference type="NCBI Taxonomy" id="2872310"/>
    <lineage>
        <taxon>Bacteria</taxon>
        <taxon>Pseudomonadati</taxon>
        <taxon>Bacteroidota</taxon>
        <taxon>Flavobacteriia</taxon>
        <taxon>Flavobacteriales</taxon>
        <taxon>Flavobacteriaceae</taxon>
        <taxon>Flavobacterium</taxon>
    </lineage>
</organism>
<evidence type="ECO:0000313" key="2">
    <source>
        <dbReference type="EMBL" id="MBZ4035092.1"/>
    </source>
</evidence>
<evidence type="ECO:0000313" key="3">
    <source>
        <dbReference type="Proteomes" id="UP001139366"/>
    </source>
</evidence>
<accession>A0A9X1KQJ1</accession>
<sequence length="310" mass="36141">MKPNIVFSILFITFSNFLFGQNSFSDNPLDAVFETKDSENFWIAFDKMDKSKQNPFIEYMQNGSPGIKGFTENRIINADSLFSVVKKRKEDYKPSRNVLDNLPSKEKRVRVIYSTLKYWYPKAKFPPIYFVYGRFNSGGTSAPEGIIIGTEKLQNLDGISALIAHELIHYQQKITGKDMLLKWCLMEGSADFIAELISGESINQFSYQYGTKNQDELCEEFVLRLKSMDYQDWLYGTSKKDDRPNDLGYWIGYKITESYFNKQKDKQKAIDEILNINDPLQFLKQSGFLDVYVEKYQKSRKESFNVFFNP</sequence>
<dbReference type="InterPro" id="IPR018728">
    <property type="entry name" value="DUF2268"/>
</dbReference>
<comment type="caution">
    <text evidence="2">The sequence shown here is derived from an EMBL/GenBank/DDBJ whole genome shotgun (WGS) entry which is preliminary data.</text>
</comment>
<gene>
    <name evidence="2" type="ORF">K6T82_09965</name>
</gene>
<dbReference type="AlphaFoldDB" id="A0A9X1KQJ1"/>
<proteinExistence type="predicted"/>
<name>A0A9X1KQJ1_9FLAO</name>
<protein>
    <submittedName>
        <fullName evidence="2">DUF2268 domain-containing protein</fullName>
    </submittedName>
</protein>
<reference evidence="2 3" key="1">
    <citation type="journal article" date="2023" name="Antonie Van Leeuwenhoek">
        <title>Flavobacterium potami sp. nov., a multi-metal resistance genes harbouring bacterium isolated from shallow river silt.</title>
        <authorList>
            <person name="Li S."/>
            <person name="Mao S."/>
            <person name="Mu W."/>
            <person name="Guo B."/>
            <person name="Li C."/>
            <person name="Zhu Q."/>
            <person name="Hou X."/>
            <person name="Zhao Y."/>
            <person name="Wei S."/>
            <person name="Liu H."/>
            <person name="Liu A."/>
        </authorList>
    </citation>
    <scope>NUCLEOTIDE SEQUENCE [LARGE SCALE GENOMIC DNA]</scope>
    <source>
        <strain evidence="2 3">17A</strain>
    </source>
</reference>
<dbReference type="EMBL" id="JAINUY010000003">
    <property type="protein sequence ID" value="MBZ4035092.1"/>
    <property type="molecule type" value="Genomic_DNA"/>
</dbReference>
<feature type="domain" description="DUF2268" evidence="1">
    <location>
        <begin position="137"/>
        <end position="267"/>
    </location>
</feature>
<evidence type="ECO:0000259" key="1">
    <source>
        <dbReference type="Pfam" id="PF10026"/>
    </source>
</evidence>